<dbReference type="OrthoDB" id="2635672at2759"/>
<evidence type="ECO:0000313" key="3">
    <source>
        <dbReference type="Proteomes" id="UP000275078"/>
    </source>
</evidence>
<dbReference type="InterPro" id="IPR001810">
    <property type="entry name" value="F-box_dom"/>
</dbReference>
<dbReference type="PROSITE" id="PS50181">
    <property type="entry name" value="FBOX"/>
    <property type="match status" value="1"/>
</dbReference>
<dbReference type="Proteomes" id="UP000275078">
    <property type="component" value="Unassembled WGS sequence"/>
</dbReference>
<dbReference type="AlphaFoldDB" id="A0A3N4INL9"/>
<evidence type="ECO:0000259" key="1">
    <source>
        <dbReference type="PROSITE" id="PS50181"/>
    </source>
</evidence>
<dbReference type="EMBL" id="ML119666">
    <property type="protein sequence ID" value="RPA83174.1"/>
    <property type="molecule type" value="Genomic_DNA"/>
</dbReference>
<dbReference type="SUPFAM" id="SSF81383">
    <property type="entry name" value="F-box domain"/>
    <property type="match status" value="1"/>
</dbReference>
<organism evidence="2 3">
    <name type="scientific">Ascobolus immersus RN42</name>
    <dbReference type="NCBI Taxonomy" id="1160509"/>
    <lineage>
        <taxon>Eukaryota</taxon>
        <taxon>Fungi</taxon>
        <taxon>Dikarya</taxon>
        <taxon>Ascomycota</taxon>
        <taxon>Pezizomycotina</taxon>
        <taxon>Pezizomycetes</taxon>
        <taxon>Pezizales</taxon>
        <taxon>Ascobolaceae</taxon>
        <taxon>Ascobolus</taxon>
    </lineage>
</organism>
<dbReference type="InterPro" id="IPR036047">
    <property type="entry name" value="F-box-like_dom_sf"/>
</dbReference>
<name>A0A3N4INL9_ASCIM</name>
<sequence>MPLLSNPNAYRPPNVQTAPRVKQARNTGILRLPNELLIEIALQIDNPHAFLALSAACRRLYTVVSGKHLQKQYAARWFTTLLNDPLNTGGWQRCIVFIVCFARFQHPDFIHFHPVVARGEIESYKIKACLQKALPWSEGRFKRHRMKLEESRPLEEQRVALPSSWYQYRRNGDPGPFEFWPNGKELRKRMVDFEPTMCDVVLAWWLRSVSEWSRKEYYVNSSSQAKSMEWVKLGDIPEDGFRPYEDCFTDKERQDVRNKRAKIAEERVKFFEEWRRNSVG</sequence>
<gene>
    <name evidence="2" type="ORF">BJ508DRAFT_304913</name>
</gene>
<feature type="domain" description="F-box" evidence="1">
    <location>
        <begin position="26"/>
        <end position="73"/>
    </location>
</feature>
<keyword evidence="3" id="KW-1185">Reference proteome</keyword>
<accession>A0A3N4INL9</accession>
<evidence type="ECO:0000313" key="2">
    <source>
        <dbReference type="EMBL" id="RPA83174.1"/>
    </source>
</evidence>
<protein>
    <recommendedName>
        <fullName evidence="1">F-box domain-containing protein</fullName>
    </recommendedName>
</protein>
<proteinExistence type="predicted"/>
<reference evidence="2 3" key="1">
    <citation type="journal article" date="2018" name="Nat. Ecol. Evol.">
        <title>Pezizomycetes genomes reveal the molecular basis of ectomycorrhizal truffle lifestyle.</title>
        <authorList>
            <person name="Murat C."/>
            <person name="Payen T."/>
            <person name="Noel B."/>
            <person name="Kuo A."/>
            <person name="Morin E."/>
            <person name="Chen J."/>
            <person name="Kohler A."/>
            <person name="Krizsan K."/>
            <person name="Balestrini R."/>
            <person name="Da Silva C."/>
            <person name="Montanini B."/>
            <person name="Hainaut M."/>
            <person name="Levati E."/>
            <person name="Barry K.W."/>
            <person name="Belfiori B."/>
            <person name="Cichocki N."/>
            <person name="Clum A."/>
            <person name="Dockter R.B."/>
            <person name="Fauchery L."/>
            <person name="Guy J."/>
            <person name="Iotti M."/>
            <person name="Le Tacon F."/>
            <person name="Lindquist E.A."/>
            <person name="Lipzen A."/>
            <person name="Malagnac F."/>
            <person name="Mello A."/>
            <person name="Molinier V."/>
            <person name="Miyauchi S."/>
            <person name="Poulain J."/>
            <person name="Riccioni C."/>
            <person name="Rubini A."/>
            <person name="Sitrit Y."/>
            <person name="Splivallo R."/>
            <person name="Traeger S."/>
            <person name="Wang M."/>
            <person name="Zifcakova L."/>
            <person name="Wipf D."/>
            <person name="Zambonelli A."/>
            <person name="Paolocci F."/>
            <person name="Nowrousian M."/>
            <person name="Ottonello S."/>
            <person name="Baldrian P."/>
            <person name="Spatafora J.W."/>
            <person name="Henrissat B."/>
            <person name="Nagy L.G."/>
            <person name="Aury J.M."/>
            <person name="Wincker P."/>
            <person name="Grigoriev I.V."/>
            <person name="Bonfante P."/>
            <person name="Martin F.M."/>
        </authorList>
    </citation>
    <scope>NUCLEOTIDE SEQUENCE [LARGE SCALE GENOMIC DNA]</scope>
    <source>
        <strain evidence="2 3">RN42</strain>
    </source>
</reference>